<comment type="caution">
    <text evidence="2">The sequence shown here is derived from an EMBL/GenBank/DDBJ whole genome shotgun (WGS) entry which is preliminary data.</text>
</comment>
<reference evidence="2 3" key="2">
    <citation type="journal article" date="2021" name="Curr. Genet.">
        <title>Genetic response to nitrogen starvation in the aggressive Eucalyptus foliar pathogen Teratosphaeria destructans.</title>
        <authorList>
            <person name="Havenga M."/>
            <person name="Wingfield B.D."/>
            <person name="Wingfield M.J."/>
            <person name="Dreyer L.L."/>
            <person name="Roets F."/>
            <person name="Aylward J."/>
        </authorList>
    </citation>
    <scope>NUCLEOTIDE SEQUENCE [LARGE SCALE GENOMIC DNA]</scope>
    <source>
        <strain evidence="2">CMW44962</strain>
    </source>
</reference>
<feature type="region of interest" description="Disordered" evidence="1">
    <location>
        <begin position="1"/>
        <end position="52"/>
    </location>
</feature>
<proteinExistence type="predicted"/>
<feature type="region of interest" description="Disordered" evidence="1">
    <location>
        <begin position="68"/>
        <end position="194"/>
    </location>
</feature>
<organism evidence="2 3">
    <name type="scientific">Teratosphaeria destructans</name>
    <dbReference type="NCBI Taxonomy" id="418781"/>
    <lineage>
        <taxon>Eukaryota</taxon>
        <taxon>Fungi</taxon>
        <taxon>Dikarya</taxon>
        <taxon>Ascomycota</taxon>
        <taxon>Pezizomycotina</taxon>
        <taxon>Dothideomycetes</taxon>
        <taxon>Dothideomycetidae</taxon>
        <taxon>Mycosphaerellales</taxon>
        <taxon>Teratosphaeriaceae</taxon>
        <taxon>Teratosphaeria</taxon>
    </lineage>
</organism>
<evidence type="ECO:0000256" key="1">
    <source>
        <dbReference type="SAM" id="MobiDB-lite"/>
    </source>
</evidence>
<dbReference type="EMBL" id="RIBY02002089">
    <property type="protein sequence ID" value="KAH9825655.1"/>
    <property type="molecule type" value="Genomic_DNA"/>
</dbReference>
<keyword evidence="3" id="KW-1185">Reference proteome</keyword>
<feature type="compositionally biased region" description="Basic and acidic residues" evidence="1">
    <location>
        <begin position="89"/>
        <end position="98"/>
    </location>
</feature>
<evidence type="ECO:0000313" key="2">
    <source>
        <dbReference type="EMBL" id="KAH9825655.1"/>
    </source>
</evidence>
<feature type="compositionally biased region" description="Polar residues" evidence="1">
    <location>
        <begin position="9"/>
        <end position="24"/>
    </location>
</feature>
<evidence type="ECO:0000313" key="3">
    <source>
        <dbReference type="Proteomes" id="UP001138500"/>
    </source>
</evidence>
<accession>A0A9W7W0V6</accession>
<protein>
    <submittedName>
        <fullName evidence="2">Uncharacterized protein</fullName>
    </submittedName>
</protein>
<name>A0A9W7W0V6_9PEZI</name>
<dbReference type="OrthoDB" id="3946116at2759"/>
<feature type="compositionally biased region" description="Polar residues" evidence="1">
    <location>
        <begin position="72"/>
        <end position="86"/>
    </location>
</feature>
<reference evidence="2 3" key="1">
    <citation type="journal article" date="2018" name="IMA Fungus">
        <title>IMA Genome-F 10: Nine draft genome sequences of Claviceps purpurea s.lat., including C. arundinis, C. humidiphila, and C. cf. spartinae, pseudomolecules for the pitch canker pathogen Fusarium circinatum, draft genome of Davidsoniella eucalypti, Grosmannia galeiformis, Quambalaria eucalypti, and Teratosphaeria destructans.</title>
        <authorList>
            <person name="Wingfield B.D."/>
            <person name="Liu M."/>
            <person name="Nguyen H.D."/>
            <person name="Lane F.A."/>
            <person name="Morgan S.W."/>
            <person name="De Vos L."/>
            <person name="Wilken P.M."/>
            <person name="Duong T.A."/>
            <person name="Aylward J."/>
            <person name="Coetzee M.P."/>
            <person name="Dadej K."/>
            <person name="De Beer Z.W."/>
            <person name="Findlay W."/>
            <person name="Havenga M."/>
            <person name="Kolarik M."/>
            <person name="Menzies J.G."/>
            <person name="Naidoo K."/>
            <person name="Pochopski O."/>
            <person name="Shoukouhi P."/>
            <person name="Santana Q.C."/>
            <person name="Seifert K.A."/>
            <person name="Soal N."/>
            <person name="Steenkamp E.T."/>
            <person name="Tatham C.T."/>
            <person name="van der Nest M.A."/>
            <person name="Wingfield M.J."/>
        </authorList>
    </citation>
    <scope>NUCLEOTIDE SEQUENCE [LARGE SCALE GENOMIC DNA]</scope>
    <source>
        <strain evidence="2">CMW44962</strain>
    </source>
</reference>
<dbReference type="Proteomes" id="UP001138500">
    <property type="component" value="Unassembled WGS sequence"/>
</dbReference>
<dbReference type="AlphaFoldDB" id="A0A9W7W0V6"/>
<sequence>MCVTLGNPRGTQTDSYAQDGTSKTYVPDRPSPSVPPGVRAEGGGGETLPASVFRKQDSRSLEAIPIAAGAEFTQSGSRDSNGSVSRRSLFVEHVDHGGDSSTRPPPAQASPKWSTRTMDSESPVLGRTGFNTQSSLSDEVRRRRHLLSYASSDVDGVEDDGGRESGRTTAETSPVDSSMMPSPLGGSGRWKHSD</sequence>
<gene>
    <name evidence="2" type="ORF">Tdes44962_MAKER00585</name>
</gene>